<feature type="compositionally biased region" description="Basic and acidic residues" evidence="1">
    <location>
        <begin position="288"/>
        <end position="302"/>
    </location>
</feature>
<feature type="region of interest" description="Disordered" evidence="1">
    <location>
        <begin position="470"/>
        <end position="493"/>
    </location>
</feature>
<feature type="compositionally biased region" description="Polar residues" evidence="1">
    <location>
        <begin position="341"/>
        <end position="351"/>
    </location>
</feature>
<protein>
    <submittedName>
        <fullName evidence="3">0bb7d382-1d30-4f37-9302-5227eda98a6a</fullName>
    </submittedName>
</protein>
<dbReference type="EMBL" id="OUUZ01000018">
    <property type="protein sequence ID" value="SPQ26995.1"/>
    <property type="molecule type" value="Genomic_DNA"/>
</dbReference>
<accession>A0A3S4AZE0</accession>
<dbReference type="PANTHER" id="PTHR28232:SF1">
    <property type="entry name" value="TRANSCRIPTIONAL REGULATORY PROTEIN RXT2"/>
    <property type="match status" value="1"/>
</dbReference>
<sequence length="493" mass="54011">MSTQQQAMIMDTILALRRTLKRKADESDSDSSIDRPTNRGNKLKKRARFVRQGQLMSSMVPAAYKEIAEHAGFQRAIINRNPPLIDEDGYDIESDDDEEQVQEAIASAAEENPYSALRLEQILAPLTAVTDLPSHPTLSRPFTSKALTELVEQGRNLMQKENAALWKAKPLLTKLVGDHTWAPCGLMISPDDSDALLFTDTASFFNRPKNRLPAEAPVAASVNGVPNALEESTSTESGQRGASQNGSEAQPDARPSGNTERNKDSDEKAPDGETLPDAQADTVGEGEPEGRSSSTEKPKEDQQVNGGAGDRGGHAQAYGTSHNLQTAGGEDEEMADAPSAGHSTTAQQRGLTNPPVAADSPAAFPAAEGGAEELFIHPMFRLPAAAHADRDLGLPEAEAEEVRRLLLLYVQKQEEICRGTRRLYEGLLKADRYRKTVWRWAKAEAHCGPDRDMSDGEDWYDKEEWGLTEDLKKGEDEVEEDTAQTQKKTRNRK</sequence>
<feature type="compositionally biased region" description="Basic and acidic residues" evidence="1">
    <location>
        <begin position="260"/>
        <end position="271"/>
    </location>
</feature>
<feature type="domain" description="Transcriptional regulatory protein RXT2 N-terminal" evidence="2">
    <location>
        <begin position="37"/>
        <end position="178"/>
    </location>
</feature>
<dbReference type="InterPro" id="IPR039602">
    <property type="entry name" value="Rxt2"/>
</dbReference>
<organism evidence="3 4">
    <name type="scientific">Thermothielavioides terrestris</name>
    <dbReference type="NCBI Taxonomy" id="2587410"/>
    <lineage>
        <taxon>Eukaryota</taxon>
        <taxon>Fungi</taxon>
        <taxon>Dikarya</taxon>
        <taxon>Ascomycota</taxon>
        <taxon>Pezizomycotina</taxon>
        <taxon>Sordariomycetes</taxon>
        <taxon>Sordariomycetidae</taxon>
        <taxon>Sordariales</taxon>
        <taxon>Chaetomiaceae</taxon>
        <taxon>Thermothielavioides</taxon>
    </lineage>
</organism>
<reference evidence="3 4" key="1">
    <citation type="submission" date="2018-04" db="EMBL/GenBank/DDBJ databases">
        <authorList>
            <person name="Huttner S."/>
            <person name="Dainat J."/>
        </authorList>
    </citation>
    <scope>NUCLEOTIDE SEQUENCE [LARGE SCALE GENOMIC DNA]</scope>
</reference>
<feature type="compositionally biased region" description="Basic and acidic residues" evidence="1">
    <location>
        <begin position="23"/>
        <end position="37"/>
    </location>
</feature>
<name>A0A3S4AZE0_9PEZI</name>
<feature type="region of interest" description="Disordered" evidence="1">
    <location>
        <begin position="23"/>
        <end position="43"/>
    </location>
</feature>
<feature type="region of interest" description="Disordered" evidence="1">
    <location>
        <begin position="227"/>
        <end position="363"/>
    </location>
</feature>
<evidence type="ECO:0000256" key="1">
    <source>
        <dbReference type="SAM" id="MobiDB-lite"/>
    </source>
</evidence>
<dbReference type="Pfam" id="PF08595">
    <property type="entry name" value="RXT2_N"/>
    <property type="match status" value="1"/>
</dbReference>
<evidence type="ECO:0000313" key="4">
    <source>
        <dbReference type="Proteomes" id="UP000289323"/>
    </source>
</evidence>
<evidence type="ECO:0000259" key="2">
    <source>
        <dbReference type="Pfam" id="PF08595"/>
    </source>
</evidence>
<dbReference type="InterPro" id="IPR013904">
    <property type="entry name" value="RXT2_N"/>
</dbReference>
<dbReference type="PANTHER" id="PTHR28232">
    <property type="entry name" value="TRANSCRIPTIONAL REGULATORY PROTEIN RXT2"/>
    <property type="match status" value="1"/>
</dbReference>
<evidence type="ECO:0000313" key="3">
    <source>
        <dbReference type="EMBL" id="SPQ26995.1"/>
    </source>
</evidence>
<dbReference type="Proteomes" id="UP000289323">
    <property type="component" value="Unassembled WGS sequence"/>
</dbReference>
<feature type="compositionally biased region" description="Polar residues" evidence="1">
    <location>
        <begin position="230"/>
        <end position="248"/>
    </location>
</feature>
<gene>
    <name evidence="3" type="ORF">TT172_LOCUS9414</name>
</gene>
<dbReference type="GO" id="GO:0033698">
    <property type="term" value="C:Rpd3L complex"/>
    <property type="evidence" value="ECO:0007669"/>
    <property type="project" value="TreeGrafter"/>
</dbReference>
<proteinExistence type="predicted"/>
<dbReference type="AlphaFoldDB" id="A0A3S4AZE0"/>
<feature type="compositionally biased region" description="Low complexity" evidence="1">
    <location>
        <begin position="354"/>
        <end position="363"/>
    </location>
</feature>
<dbReference type="GO" id="GO:0005829">
    <property type="term" value="C:cytosol"/>
    <property type="evidence" value="ECO:0007669"/>
    <property type="project" value="TreeGrafter"/>
</dbReference>